<keyword evidence="1" id="KW-0812">Transmembrane</keyword>
<evidence type="ECO:0000313" key="3">
    <source>
        <dbReference type="Proteomes" id="UP000238362"/>
    </source>
</evidence>
<dbReference type="EMBL" id="PVNH01000005">
    <property type="protein sequence ID" value="PRX47891.1"/>
    <property type="molecule type" value="Genomic_DNA"/>
</dbReference>
<keyword evidence="1" id="KW-1133">Transmembrane helix</keyword>
<dbReference type="AlphaFoldDB" id="A0A2T0LVL2"/>
<organism evidence="2 3">
    <name type="scientific">Prauserella shujinwangii</name>
    <dbReference type="NCBI Taxonomy" id="1453103"/>
    <lineage>
        <taxon>Bacteria</taxon>
        <taxon>Bacillati</taxon>
        <taxon>Actinomycetota</taxon>
        <taxon>Actinomycetes</taxon>
        <taxon>Pseudonocardiales</taxon>
        <taxon>Pseudonocardiaceae</taxon>
        <taxon>Prauserella</taxon>
    </lineage>
</organism>
<accession>A0A2T0LVL2</accession>
<dbReference type="Proteomes" id="UP000238362">
    <property type="component" value="Unassembled WGS sequence"/>
</dbReference>
<name>A0A2T0LVL2_9PSEU</name>
<feature type="transmembrane region" description="Helical" evidence="1">
    <location>
        <begin position="6"/>
        <end position="30"/>
    </location>
</feature>
<proteinExistence type="predicted"/>
<keyword evidence="1" id="KW-0472">Membrane</keyword>
<keyword evidence="3" id="KW-1185">Reference proteome</keyword>
<evidence type="ECO:0000256" key="1">
    <source>
        <dbReference type="SAM" id="Phobius"/>
    </source>
</evidence>
<gene>
    <name evidence="2" type="ORF">B0I33_105475</name>
</gene>
<comment type="caution">
    <text evidence="2">The sequence shown here is derived from an EMBL/GenBank/DDBJ whole genome shotgun (WGS) entry which is preliminary data.</text>
</comment>
<sequence>MLSAILTWIGAMLGIAVLLAMAFGAFVLDFDDTRGRRSKKTADVPERPTPLA</sequence>
<protein>
    <submittedName>
        <fullName evidence="2">Uncharacterized protein</fullName>
    </submittedName>
</protein>
<reference evidence="2 3" key="1">
    <citation type="submission" date="2018-03" db="EMBL/GenBank/DDBJ databases">
        <title>Genomic Encyclopedia of Type Strains, Phase III (KMG-III): the genomes of soil and plant-associated and newly described type strains.</title>
        <authorList>
            <person name="Whitman W."/>
        </authorList>
    </citation>
    <scope>NUCLEOTIDE SEQUENCE [LARGE SCALE GENOMIC DNA]</scope>
    <source>
        <strain evidence="2 3">CGMCC 4.7125</strain>
    </source>
</reference>
<dbReference type="RefSeq" id="WP_181193296.1">
    <property type="nucleotide sequence ID" value="NZ_PVNH01000005.1"/>
</dbReference>
<evidence type="ECO:0000313" key="2">
    <source>
        <dbReference type="EMBL" id="PRX47891.1"/>
    </source>
</evidence>